<dbReference type="SUPFAM" id="SSF51984">
    <property type="entry name" value="MurCD N-terminal domain"/>
    <property type="match status" value="1"/>
</dbReference>
<dbReference type="OrthoDB" id="9809796at2"/>
<dbReference type="InterPro" id="IPR036615">
    <property type="entry name" value="Mur_ligase_C_dom_sf"/>
</dbReference>
<dbReference type="Pfam" id="PF02875">
    <property type="entry name" value="Mur_ligase_C"/>
    <property type="match status" value="1"/>
</dbReference>
<dbReference type="InterPro" id="IPR013221">
    <property type="entry name" value="Mur_ligase_cen"/>
</dbReference>
<keyword evidence="8 17" id="KW-0436">Ligase</keyword>
<dbReference type="Gene3D" id="3.40.1190.10">
    <property type="entry name" value="Mur-like, catalytic domain"/>
    <property type="match status" value="1"/>
</dbReference>
<dbReference type="HAMAP" id="MF_00639">
    <property type="entry name" value="MurD"/>
    <property type="match status" value="1"/>
</dbReference>
<dbReference type="Proteomes" id="UP000465601">
    <property type="component" value="Unassembled WGS sequence"/>
</dbReference>
<dbReference type="Gene3D" id="3.90.190.20">
    <property type="entry name" value="Mur ligase, C-terminal domain"/>
    <property type="match status" value="1"/>
</dbReference>
<feature type="domain" description="Mur ligase central" evidence="20">
    <location>
        <begin position="115"/>
        <end position="293"/>
    </location>
</feature>
<dbReference type="Pfam" id="PF08245">
    <property type="entry name" value="Mur_ligase_M"/>
    <property type="match status" value="1"/>
</dbReference>
<dbReference type="GO" id="GO:0008764">
    <property type="term" value="F:UDP-N-acetylmuramoylalanine-D-glutamate ligase activity"/>
    <property type="evidence" value="ECO:0007669"/>
    <property type="project" value="UniProtKB-UniRule"/>
</dbReference>
<gene>
    <name evidence="17" type="primary">murD</name>
    <name evidence="21" type="ORF">F8153_01210</name>
</gene>
<comment type="function">
    <text evidence="1 17 18">Cell wall formation. Catalyzes the addition of glutamate to the nucleotide precursor UDP-N-acetylmuramoyl-L-alanine (UMA).</text>
</comment>
<feature type="binding site" evidence="17">
    <location>
        <begin position="117"/>
        <end position="123"/>
    </location>
    <ligand>
        <name>ATP</name>
        <dbReference type="ChEBI" id="CHEBI:30616"/>
    </ligand>
</feature>
<dbReference type="NCBIfam" id="TIGR01087">
    <property type="entry name" value="murD"/>
    <property type="match status" value="1"/>
</dbReference>
<keyword evidence="11 17" id="KW-0133">Cell shape</keyword>
<dbReference type="GO" id="GO:0008360">
    <property type="term" value="P:regulation of cell shape"/>
    <property type="evidence" value="ECO:0007669"/>
    <property type="project" value="UniProtKB-KW"/>
</dbReference>
<evidence type="ECO:0000256" key="14">
    <source>
        <dbReference type="ARBA" id="ARBA00030398"/>
    </source>
</evidence>
<sequence>MNLQNKRVLVIGLAVTGVPLVKVLVQLGSKVIVNDLKSKDKLTDALEELKGLNVKYIFEEHPNDLDVLGTIDLVVVSPGVPLDIPFINLLREKSIDIIGEIELAYRLGKADIVAITGTNGKTTTTALTGKIFKDAGRITYVVGNIGVPAISKALESQQGDNMIMEVSSFQLESISKFHPKVAAILNLTPDHLNRHKTMENYLNAKLNIFMNQNSNDYAVINYDDEVLREASKRLSANILFFSRKSKLEKGVYVKDQKIVVKLDDKVLEIIPIDEIKIPGNHNLENALAATAMAFAMGIEPMSIADSLRTFEGVEHRIEFVDVINGVTYINDSKGTNPDASIKAVEAVKEPIILLAGGMDKGSDFTEFIKSFKGKVKALVVYGETAEKIKGTAISLGFSNVVLVKDLQEAVEYTNEIATAGDSVLLSPACASWDMYPNFEERGRHFKELVSKLRRS</sequence>
<evidence type="ECO:0000256" key="16">
    <source>
        <dbReference type="ARBA" id="ARBA00047632"/>
    </source>
</evidence>
<keyword evidence="7 17" id="KW-0963">Cytoplasm</keyword>
<evidence type="ECO:0000256" key="9">
    <source>
        <dbReference type="ARBA" id="ARBA00022741"/>
    </source>
</evidence>
<keyword evidence="13 17" id="KW-0961">Cell wall biogenesis/degradation</keyword>
<evidence type="ECO:0000256" key="2">
    <source>
        <dbReference type="ARBA" id="ARBA00004496"/>
    </source>
</evidence>
<evidence type="ECO:0000256" key="11">
    <source>
        <dbReference type="ARBA" id="ARBA00022960"/>
    </source>
</evidence>
<evidence type="ECO:0000256" key="5">
    <source>
        <dbReference type="ARBA" id="ARBA00012212"/>
    </source>
</evidence>
<proteinExistence type="inferred from homology"/>
<dbReference type="Pfam" id="PF21799">
    <property type="entry name" value="MurD-like_N"/>
    <property type="match status" value="1"/>
</dbReference>
<comment type="similarity">
    <text evidence="4 17">Belongs to the MurCDEF family.</text>
</comment>
<evidence type="ECO:0000256" key="10">
    <source>
        <dbReference type="ARBA" id="ARBA00022840"/>
    </source>
</evidence>
<keyword evidence="12 17" id="KW-0573">Peptidoglycan synthesis</keyword>
<dbReference type="InterPro" id="IPR036565">
    <property type="entry name" value="Mur-like_cat_sf"/>
</dbReference>
<comment type="pathway">
    <text evidence="3 17 18">Cell wall biogenesis; peptidoglycan biosynthesis.</text>
</comment>
<dbReference type="PANTHER" id="PTHR43692">
    <property type="entry name" value="UDP-N-ACETYLMURAMOYLALANINE--D-GLUTAMATE LIGASE"/>
    <property type="match status" value="1"/>
</dbReference>
<comment type="caution">
    <text evidence="21">The sequence shown here is derived from an EMBL/GenBank/DDBJ whole genome shotgun (WGS) entry which is preliminary data.</text>
</comment>
<dbReference type="AlphaFoldDB" id="A0A833HRJ6"/>
<evidence type="ECO:0000259" key="20">
    <source>
        <dbReference type="Pfam" id="PF08245"/>
    </source>
</evidence>
<evidence type="ECO:0000256" key="12">
    <source>
        <dbReference type="ARBA" id="ARBA00022984"/>
    </source>
</evidence>
<evidence type="ECO:0000256" key="13">
    <source>
        <dbReference type="ARBA" id="ARBA00023316"/>
    </source>
</evidence>
<evidence type="ECO:0000256" key="15">
    <source>
        <dbReference type="ARBA" id="ARBA00032324"/>
    </source>
</evidence>
<keyword evidence="17 18" id="KW-0132">Cell division</keyword>
<reference evidence="21 22" key="1">
    <citation type="submission" date="2019-10" db="EMBL/GenBank/DDBJ databases">
        <title>Alkaliphilus serpentinus sp. nov. and Alkaliphilus pronyensis sp. nov., two novel anaerobic alkaliphilic species isolated from the serpentinized-hosted hydrothermal field of the Prony Bay (New Caledonia).</title>
        <authorList>
            <person name="Postec A."/>
        </authorList>
    </citation>
    <scope>NUCLEOTIDE SEQUENCE [LARGE SCALE GENOMIC DNA]</scope>
    <source>
        <strain evidence="21 22">LacT</strain>
    </source>
</reference>
<dbReference type="EC" id="6.3.2.9" evidence="5 17"/>
<dbReference type="RefSeq" id="WP_151864521.1">
    <property type="nucleotide sequence ID" value="NZ_WBZB01000004.1"/>
</dbReference>
<dbReference type="GO" id="GO:0071555">
    <property type="term" value="P:cell wall organization"/>
    <property type="evidence" value="ECO:0007669"/>
    <property type="project" value="UniProtKB-KW"/>
</dbReference>
<comment type="catalytic activity">
    <reaction evidence="16 17 18">
        <text>UDP-N-acetyl-alpha-D-muramoyl-L-alanine + D-glutamate + ATP = UDP-N-acetyl-alpha-D-muramoyl-L-alanyl-D-glutamate + ADP + phosphate + H(+)</text>
        <dbReference type="Rhea" id="RHEA:16429"/>
        <dbReference type="ChEBI" id="CHEBI:15378"/>
        <dbReference type="ChEBI" id="CHEBI:29986"/>
        <dbReference type="ChEBI" id="CHEBI:30616"/>
        <dbReference type="ChEBI" id="CHEBI:43474"/>
        <dbReference type="ChEBI" id="CHEBI:83898"/>
        <dbReference type="ChEBI" id="CHEBI:83900"/>
        <dbReference type="ChEBI" id="CHEBI:456216"/>
        <dbReference type="EC" id="6.3.2.9"/>
    </reaction>
</comment>
<dbReference type="GO" id="GO:0005524">
    <property type="term" value="F:ATP binding"/>
    <property type="evidence" value="ECO:0007669"/>
    <property type="project" value="UniProtKB-UniRule"/>
</dbReference>
<evidence type="ECO:0000313" key="22">
    <source>
        <dbReference type="Proteomes" id="UP000465601"/>
    </source>
</evidence>
<keyword evidence="9 17" id="KW-0547">Nucleotide-binding</keyword>
<evidence type="ECO:0000256" key="7">
    <source>
        <dbReference type="ARBA" id="ARBA00022490"/>
    </source>
</evidence>
<name>A0A833HRJ6_9FIRM</name>
<dbReference type="PANTHER" id="PTHR43692:SF1">
    <property type="entry name" value="UDP-N-ACETYLMURAMOYLALANINE--D-GLUTAMATE LIGASE"/>
    <property type="match status" value="1"/>
</dbReference>
<dbReference type="UniPathway" id="UPA00219"/>
<evidence type="ECO:0000256" key="6">
    <source>
        <dbReference type="ARBA" id="ARBA00015655"/>
    </source>
</evidence>
<comment type="subcellular location">
    <subcellularLocation>
        <location evidence="2 17 18">Cytoplasm</location>
    </subcellularLocation>
</comment>
<evidence type="ECO:0000256" key="18">
    <source>
        <dbReference type="RuleBase" id="RU003664"/>
    </source>
</evidence>
<protein>
    <recommendedName>
        <fullName evidence="6 17">UDP-N-acetylmuramoylalanine--D-glutamate ligase</fullName>
        <ecNumber evidence="5 17">6.3.2.9</ecNumber>
    </recommendedName>
    <alternativeName>
        <fullName evidence="15 17">D-glutamic acid-adding enzyme</fullName>
    </alternativeName>
    <alternativeName>
        <fullName evidence="14 17">UDP-N-acetylmuramoyl-L-alanyl-D-glutamate synthetase</fullName>
    </alternativeName>
</protein>
<evidence type="ECO:0000256" key="8">
    <source>
        <dbReference type="ARBA" id="ARBA00022598"/>
    </source>
</evidence>
<dbReference type="InterPro" id="IPR004101">
    <property type="entry name" value="Mur_ligase_C"/>
</dbReference>
<dbReference type="GO" id="GO:0009252">
    <property type="term" value="P:peptidoglycan biosynthetic process"/>
    <property type="evidence" value="ECO:0007669"/>
    <property type="project" value="UniProtKB-UniRule"/>
</dbReference>
<evidence type="ECO:0000313" key="21">
    <source>
        <dbReference type="EMBL" id="KAB3533195.1"/>
    </source>
</evidence>
<dbReference type="InterPro" id="IPR005762">
    <property type="entry name" value="MurD"/>
</dbReference>
<keyword evidence="10 17" id="KW-0067">ATP-binding</keyword>
<keyword evidence="17 18" id="KW-0131">Cell cycle</keyword>
<dbReference type="EMBL" id="WBZB01000004">
    <property type="protein sequence ID" value="KAB3533195.1"/>
    <property type="molecule type" value="Genomic_DNA"/>
</dbReference>
<dbReference type="Gene3D" id="3.40.50.720">
    <property type="entry name" value="NAD(P)-binding Rossmann-like Domain"/>
    <property type="match status" value="1"/>
</dbReference>
<feature type="domain" description="Mur ligase C-terminal" evidence="19">
    <location>
        <begin position="315"/>
        <end position="429"/>
    </location>
</feature>
<evidence type="ECO:0000256" key="1">
    <source>
        <dbReference type="ARBA" id="ARBA00002734"/>
    </source>
</evidence>
<accession>A0A833HRJ6</accession>
<evidence type="ECO:0000256" key="17">
    <source>
        <dbReference type="HAMAP-Rule" id="MF_00639"/>
    </source>
</evidence>
<dbReference type="GO" id="GO:0051301">
    <property type="term" value="P:cell division"/>
    <property type="evidence" value="ECO:0007669"/>
    <property type="project" value="UniProtKB-KW"/>
</dbReference>
<evidence type="ECO:0000256" key="4">
    <source>
        <dbReference type="ARBA" id="ARBA00010416"/>
    </source>
</evidence>
<organism evidence="21 22">
    <name type="scientific">Alkaliphilus serpentinus</name>
    <dbReference type="NCBI Taxonomy" id="1482731"/>
    <lineage>
        <taxon>Bacteria</taxon>
        <taxon>Bacillati</taxon>
        <taxon>Bacillota</taxon>
        <taxon>Clostridia</taxon>
        <taxon>Peptostreptococcales</taxon>
        <taxon>Natronincolaceae</taxon>
        <taxon>Alkaliphilus</taxon>
    </lineage>
</organism>
<keyword evidence="22" id="KW-1185">Reference proteome</keyword>
<evidence type="ECO:0000256" key="3">
    <source>
        <dbReference type="ARBA" id="ARBA00004752"/>
    </source>
</evidence>
<dbReference type="SUPFAM" id="SSF53623">
    <property type="entry name" value="MurD-like peptide ligases, catalytic domain"/>
    <property type="match status" value="1"/>
</dbReference>
<evidence type="ECO:0000259" key="19">
    <source>
        <dbReference type="Pfam" id="PF02875"/>
    </source>
</evidence>
<dbReference type="SUPFAM" id="SSF53244">
    <property type="entry name" value="MurD-like peptide ligases, peptide-binding domain"/>
    <property type="match status" value="1"/>
</dbReference>
<dbReference type="GO" id="GO:0005737">
    <property type="term" value="C:cytoplasm"/>
    <property type="evidence" value="ECO:0007669"/>
    <property type="project" value="UniProtKB-SubCell"/>
</dbReference>